<keyword evidence="2" id="KW-0698">rRNA processing</keyword>
<gene>
    <name evidence="5" type="ORF">CB5_LOCUS9995</name>
</gene>
<dbReference type="PANTHER" id="PTHR31760:SF0">
    <property type="entry name" value="S-ADENOSYL-L-METHIONINE-DEPENDENT METHYLTRANSFERASES SUPERFAMILY PROTEIN"/>
    <property type="match status" value="1"/>
</dbReference>
<evidence type="ECO:0000313" key="5">
    <source>
        <dbReference type="EMBL" id="CAD1826784.1"/>
    </source>
</evidence>
<dbReference type="InterPro" id="IPR036365">
    <property type="entry name" value="PGBD-like_sf"/>
</dbReference>
<dbReference type="EMBL" id="LR862146">
    <property type="protein sequence ID" value="CAD1826784.1"/>
    <property type="molecule type" value="Genomic_DNA"/>
</dbReference>
<proteinExistence type="predicted"/>
<dbReference type="Pfam" id="PF01471">
    <property type="entry name" value="PG_binding_1"/>
    <property type="match status" value="1"/>
</dbReference>
<keyword evidence="1" id="KW-0963">Cytoplasm</keyword>
<organism evidence="5">
    <name type="scientific">Ananas comosus var. bracteatus</name>
    <name type="common">red pineapple</name>
    <dbReference type="NCBI Taxonomy" id="296719"/>
    <lineage>
        <taxon>Eukaryota</taxon>
        <taxon>Viridiplantae</taxon>
        <taxon>Streptophyta</taxon>
        <taxon>Embryophyta</taxon>
        <taxon>Tracheophyta</taxon>
        <taxon>Spermatophyta</taxon>
        <taxon>Magnoliopsida</taxon>
        <taxon>Liliopsida</taxon>
        <taxon>Poales</taxon>
        <taxon>Bromeliaceae</taxon>
        <taxon>Bromelioideae</taxon>
        <taxon>Ananas</taxon>
    </lineage>
</organism>
<dbReference type="GO" id="GO:0008237">
    <property type="term" value="F:metallopeptidase activity"/>
    <property type="evidence" value="ECO:0007669"/>
    <property type="project" value="InterPro"/>
</dbReference>
<protein>
    <recommendedName>
        <fullName evidence="4">Peptidoglycan binding-like domain-containing protein</fullName>
    </recommendedName>
</protein>
<feature type="domain" description="Peptidoglycan binding-like" evidence="4">
    <location>
        <begin position="137"/>
        <end position="192"/>
    </location>
</feature>
<evidence type="ECO:0000259" key="4">
    <source>
        <dbReference type="Pfam" id="PF01471"/>
    </source>
</evidence>
<dbReference type="Pfam" id="PF02527">
    <property type="entry name" value="GidB"/>
    <property type="match status" value="1"/>
</dbReference>
<keyword evidence="3" id="KW-0808">Transferase</keyword>
<evidence type="ECO:0000256" key="1">
    <source>
        <dbReference type="ARBA" id="ARBA00022490"/>
    </source>
</evidence>
<dbReference type="InterPro" id="IPR024079">
    <property type="entry name" value="MetalloPept_cat_dom_sf"/>
</dbReference>
<sequence length="273" mass="29224">MSISCAKEQREVYDVAVARAVAELRILAEYCLPLVRVGGLFVAAKGYDPQEEIRNAQNAIRLLGGSVIRLCDVASLGPFGHEQLHALPHLSSSLLLLTAAAAASASAFPDLAPPSSTRGFPSKTSLAATWATSARPRLKDYLSHFGYLPSPPPFSNFSDSFDEELDAAIRTYQHNFGLNVTGTLDPSTVDQMIAPRCGVADVINGTSTMNSSFTRGRNLFAYFAGNPTWPPLKRDLKYALTATSNTAIDKATLSAVLAARLCPMVCGDDADVR</sequence>
<dbReference type="SUPFAM" id="SSF53335">
    <property type="entry name" value="S-adenosyl-L-methionine-dependent methyltransferases"/>
    <property type="match status" value="1"/>
</dbReference>
<dbReference type="InterPro" id="IPR029063">
    <property type="entry name" value="SAM-dependent_MTases_sf"/>
</dbReference>
<dbReference type="SUPFAM" id="SSF47090">
    <property type="entry name" value="PGBD-like"/>
    <property type="match status" value="1"/>
</dbReference>
<reference evidence="5" key="1">
    <citation type="submission" date="2020-07" db="EMBL/GenBank/DDBJ databases">
        <authorList>
            <person name="Lin J."/>
        </authorList>
    </citation>
    <scope>NUCLEOTIDE SEQUENCE</scope>
</reference>
<dbReference type="InterPro" id="IPR002477">
    <property type="entry name" value="Peptidoglycan-bd-like"/>
</dbReference>
<evidence type="ECO:0000256" key="2">
    <source>
        <dbReference type="ARBA" id="ARBA00022552"/>
    </source>
</evidence>
<dbReference type="AlphaFoldDB" id="A0A6V7P7W1"/>
<accession>A0A6V7P7W1</accession>
<evidence type="ECO:0000256" key="3">
    <source>
        <dbReference type="ARBA" id="ARBA00022679"/>
    </source>
</evidence>
<dbReference type="Gene3D" id="3.40.390.10">
    <property type="entry name" value="Collagenase (Catalytic Domain)"/>
    <property type="match status" value="1"/>
</dbReference>
<dbReference type="Gene3D" id="3.40.50.150">
    <property type="entry name" value="Vaccinia Virus protein VP39"/>
    <property type="match status" value="1"/>
</dbReference>
<dbReference type="GO" id="GO:0005829">
    <property type="term" value="C:cytosol"/>
    <property type="evidence" value="ECO:0007669"/>
    <property type="project" value="TreeGrafter"/>
</dbReference>
<name>A0A6V7P7W1_ANACO</name>
<dbReference type="GO" id="GO:0070043">
    <property type="term" value="F:rRNA (guanine-N7-)-methyltransferase activity"/>
    <property type="evidence" value="ECO:0007669"/>
    <property type="project" value="TreeGrafter"/>
</dbReference>
<dbReference type="PANTHER" id="PTHR31760">
    <property type="entry name" value="S-ADENOSYL-L-METHIONINE-DEPENDENT METHYLTRANSFERASES SUPERFAMILY PROTEIN"/>
    <property type="match status" value="1"/>
</dbReference>
<dbReference type="InterPro" id="IPR003682">
    <property type="entry name" value="rRNA_ssu_MeTfrase_G"/>
</dbReference>